<gene>
    <name evidence="2" type="ORF">VPNG_08211</name>
</gene>
<sequence>MNGGQVVQPQQRQQQEQSPTTQDIAQGGARIEMTTVAGAAPQAQTAKMQQQEAPAPTITPAIATAATNGGSAGASTSAAGAGASTGTGTATATGTGTGTGTGTSNDTSATVAEATTAIINKKRKKEGLKPLITTESSEHTGSYISLAWIADITGARRLAGGEQVLRPYVATKTSVARTQSVMSNPSSMPDTSCIRHWSTGYCFFSSPFPSQLCSAAVQCCAARIFIPRQEVAGKPGSQLVGGGVRSGLRRRSG</sequence>
<dbReference type="InParanoid" id="A0A423W763"/>
<dbReference type="Proteomes" id="UP000285146">
    <property type="component" value="Unassembled WGS sequence"/>
</dbReference>
<feature type="compositionally biased region" description="Low complexity" evidence="1">
    <location>
        <begin position="68"/>
        <end position="94"/>
    </location>
</feature>
<evidence type="ECO:0000313" key="2">
    <source>
        <dbReference type="EMBL" id="ROV99164.1"/>
    </source>
</evidence>
<dbReference type="AlphaFoldDB" id="A0A423W763"/>
<proteinExistence type="predicted"/>
<protein>
    <submittedName>
        <fullName evidence="2">Uncharacterized protein</fullName>
    </submittedName>
</protein>
<name>A0A423W763_9PEZI</name>
<evidence type="ECO:0000313" key="3">
    <source>
        <dbReference type="Proteomes" id="UP000285146"/>
    </source>
</evidence>
<dbReference type="EMBL" id="LKEB01000059">
    <property type="protein sequence ID" value="ROV99164.1"/>
    <property type="molecule type" value="Genomic_DNA"/>
</dbReference>
<evidence type="ECO:0000256" key="1">
    <source>
        <dbReference type="SAM" id="MobiDB-lite"/>
    </source>
</evidence>
<reference evidence="2 3" key="1">
    <citation type="submission" date="2015-09" db="EMBL/GenBank/DDBJ databases">
        <title>Host preference determinants of Valsa canker pathogens revealed by comparative genomics.</title>
        <authorList>
            <person name="Yin Z."/>
            <person name="Huang L."/>
        </authorList>
    </citation>
    <scope>NUCLEOTIDE SEQUENCE [LARGE SCALE GENOMIC DNA]</scope>
    <source>
        <strain evidence="2 3">SXYLt</strain>
    </source>
</reference>
<feature type="region of interest" description="Disordered" evidence="1">
    <location>
        <begin position="68"/>
        <end position="108"/>
    </location>
</feature>
<keyword evidence="3" id="KW-1185">Reference proteome</keyword>
<dbReference type="OrthoDB" id="5245059at2759"/>
<feature type="compositionally biased region" description="Low complexity" evidence="1">
    <location>
        <begin position="1"/>
        <end position="22"/>
    </location>
</feature>
<organism evidence="2 3">
    <name type="scientific">Cytospora leucostoma</name>
    <dbReference type="NCBI Taxonomy" id="1230097"/>
    <lineage>
        <taxon>Eukaryota</taxon>
        <taxon>Fungi</taxon>
        <taxon>Dikarya</taxon>
        <taxon>Ascomycota</taxon>
        <taxon>Pezizomycotina</taxon>
        <taxon>Sordariomycetes</taxon>
        <taxon>Sordariomycetidae</taxon>
        <taxon>Diaporthales</taxon>
        <taxon>Cytosporaceae</taxon>
        <taxon>Cytospora</taxon>
    </lineage>
</organism>
<accession>A0A423W763</accession>
<feature type="region of interest" description="Disordered" evidence="1">
    <location>
        <begin position="1"/>
        <end position="29"/>
    </location>
</feature>
<comment type="caution">
    <text evidence="2">The sequence shown here is derived from an EMBL/GenBank/DDBJ whole genome shotgun (WGS) entry which is preliminary data.</text>
</comment>